<dbReference type="InterPro" id="IPR013217">
    <property type="entry name" value="Methyltransf_12"/>
</dbReference>
<dbReference type="RefSeq" id="WP_054731808.1">
    <property type="nucleotide sequence ID" value="NZ_CP009429.1"/>
</dbReference>
<evidence type="ECO:0000313" key="4">
    <source>
        <dbReference type="Proteomes" id="UP000076088"/>
    </source>
</evidence>
<dbReference type="CDD" id="cd02440">
    <property type="entry name" value="AdoMet_MTases"/>
    <property type="match status" value="1"/>
</dbReference>
<protein>
    <recommendedName>
        <fullName evidence="5">Methyltransferase</fullName>
    </recommendedName>
</protein>
<reference evidence="4" key="1">
    <citation type="submission" date="2015-11" db="EMBL/GenBank/DDBJ databases">
        <title>Complete genome sequence of a polyethylene-glycol degrader Sphingopyxis macrogoltabida 203N (NBRC 111659).</title>
        <authorList>
            <person name="Yoshiyuki O."/>
            <person name="Shouta N."/>
            <person name="Nagata Y."/>
            <person name="Numata M."/>
            <person name="Tsuchikane K."/>
            <person name="Hosoyama A."/>
            <person name="Yamazoe A."/>
            <person name="Tsuda M."/>
            <person name="Fujita N."/>
            <person name="Kawai F."/>
        </authorList>
    </citation>
    <scope>NUCLEOTIDE SEQUENCE [LARGE SCALE GENOMIC DNA]</scope>
    <source>
        <strain evidence="4">203N</strain>
    </source>
</reference>
<dbReference type="InterPro" id="IPR018773">
    <property type="entry name" value="MeTrfase_reg_dom_prd"/>
</dbReference>
<gene>
    <name evidence="3" type="ORF">ATM17_22800</name>
</gene>
<accession>A0AAC9FGV6</accession>
<proteinExistence type="predicted"/>
<evidence type="ECO:0008006" key="5">
    <source>
        <dbReference type="Google" id="ProtNLM"/>
    </source>
</evidence>
<dbReference type="SUPFAM" id="SSF53335">
    <property type="entry name" value="S-adenosyl-L-methionine-dependent methyltransferases"/>
    <property type="match status" value="1"/>
</dbReference>
<dbReference type="Proteomes" id="UP000076088">
    <property type="component" value="Chromosome"/>
</dbReference>
<feature type="domain" description="Methyltransferase regulatory" evidence="2">
    <location>
        <begin position="214"/>
        <end position="297"/>
    </location>
</feature>
<feature type="domain" description="Methyltransferase type 12" evidence="1">
    <location>
        <begin position="45"/>
        <end position="143"/>
    </location>
</feature>
<sequence length="511" mass="56092">MWNAGYVSEVDYIYGYFSELAPIRLEFALLSRGISHDVGERPNYLELGFGQGLSLNINAATSSGQFYGTDFNPSQAAYTAQVARAGGKPIRIFDDSFEEFARRSDLPQFDIIVLHGIWSWVSEDARQAIVDVVRTNLKPGGILYVSYNCKPGWSPIEPLRHLLNLHAAKAATGGLISRVGESLDFAQRLVDTNSGYFAQYPAIGEMVKSIGKLDRNYVSHEYFNRHWLPESFSEVSARLAEAKMDFAASASLIDNMPGLGVPAHCQDLLAGISDLALYETTRDYLVNRQFRRDIYVKGKRHLTGAEVADRLEAYNFLALADAEELPLSLATAAGSATLREDIYKPVWTAIRSAAGELISFSKLCETVTADGISRTQLAEALFVLTGRGDLAPATRSADPDGDVAASVALNHELCRRSKYIAGASSLAAPRIGAAVTVGRVQQLVLLALWEGEKDIDGAVWNWLSAQNERLMREGNVLETEEENLGEIRKIRADVEERLLPLLERLGACPVA</sequence>
<dbReference type="Pfam" id="PF08242">
    <property type="entry name" value="Methyltransf_12"/>
    <property type="match status" value="1"/>
</dbReference>
<dbReference type="InterPro" id="IPR029063">
    <property type="entry name" value="SAM-dependent_MTases_sf"/>
</dbReference>
<dbReference type="Pfam" id="PF10119">
    <property type="entry name" value="MethyTransf_Reg"/>
    <property type="match status" value="1"/>
</dbReference>
<dbReference type="AlphaFoldDB" id="A0AAC9FGV6"/>
<evidence type="ECO:0000259" key="2">
    <source>
        <dbReference type="Pfam" id="PF10119"/>
    </source>
</evidence>
<name>A0AAC9FGV6_SPHMC</name>
<reference evidence="3 4" key="2">
    <citation type="journal article" date="2016" name="Genome Announc.">
        <title>Complete Genome Sequence of Sphingopyxis macrogoltabida Strain 203N (NBRC 111659), a Polyethylene Glycol Degrader.</title>
        <authorList>
            <person name="Ohtsubo Y."/>
            <person name="Nonoyama S."/>
            <person name="Nagata Y."/>
            <person name="Numata M."/>
            <person name="Tsuchikane K."/>
            <person name="Hosoyama A."/>
            <person name="Yamazoe A."/>
            <person name="Tsuda M."/>
            <person name="Fujita N."/>
            <person name="Kawai F."/>
        </authorList>
    </citation>
    <scope>NUCLEOTIDE SEQUENCE [LARGE SCALE GENOMIC DNA]</scope>
    <source>
        <strain evidence="3 4">203N</strain>
    </source>
</reference>
<organism evidence="3 4">
    <name type="scientific">Sphingopyxis macrogoltabida</name>
    <name type="common">Sphingomonas macrogoltabidus</name>
    <dbReference type="NCBI Taxonomy" id="33050"/>
    <lineage>
        <taxon>Bacteria</taxon>
        <taxon>Pseudomonadati</taxon>
        <taxon>Pseudomonadota</taxon>
        <taxon>Alphaproteobacteria</taxon>
        <taxon>Sphingomonadales</taxon>
        <taxon>Sphingomonadaceae</taxon>
        <taxon>Sphingopyxis</taxon>
    </lineage>
</organism>
<evidence type="ECO:0000313" key="3">
    <source>
        <dbReference type="EMBL" id="AMU91845.1"/>
    </source>
</evidence>
<dbReference type="EMBL" id="CP013344">
    <property type="protein sequence ID" value="AMU91845.1"/>
    <property type="molecule type" value="Genomic_DNA"/>
</dbReference>
<keyword evidence="4" id="KW-1185">Reference proteome</keyword>
<dbReference type="KEGG" id="smaz:LH19_22250"/>
<evidence type="ECO:0000259" key="1">
    <source>
        <dbReference type="Pfam" id="PF08242"/>
    </source>
</evidence>
<dbReference type="Gene3D" id="3.40.50.150">
    <property type="entry name" value="Vaccinia Virus protein VP39"/>
    <property type="match status" value="1"/>
</dbReference>